<evidence type="ECO:0000313" key="2">
    <source>
        <dbReference type="EMBL" id="MDF0593794.1"/>
    </source>
</evidence>
<dbReference type="EMBL" id="JARFPL010000030">
    <property type="protein sequence ID" value="MDF0593794.1"/>
    <property type="molecule type" value="Genomic_DNA"/>
</dbReference>
<keyword evidence="3" id="KW-1185">Reference proteome</keyword>
<organism evidence="2 3">
    <name type="scientific">Candidatus Methanocrinis alkalitolerans</name>
    <dbReference type="NCBI Taxonomy" id="3033395"/>
    <lineage>
        <taxon>Archaea</taxon>
        <taxon>Methanobacteriati</taxon>
        <taxon>Methanobacteriota</taxon>
        <taxon>Stenosarchaea group</taxon>
        <taxon>Methanomicrobia</taxon>
        <taxon>Methanotrichales</taxon>
        <taxon>Methanotrichaceae</taxon>
        <taxon>Methanocrinis</taxon>
    </lineage>
</organism>
<dbReference type="SUPFAM" id="SSF143100">
    <property type="entry name" value="TTHA1013/TTHA0281-like"/>
    <property type="match status" value="1"/>
</dbReference>
<comment type="caution">
    <text evidence="2">The sequence shown here is derived from an EMBL/GenBank/DDBJ whole genome shotgun (WGS) entry which is preliminary data.</text>
</comment>
<gene>
    <name evidence="2" type="ORF">P0O24_09375</name>
</gene>
<evidence type="ECO:0000313" key="3">
    <source>
        <dbReference type="Proteomes" id="UP001215956"/>
    </source>
</evidence>
<feature type="domain" description="HicB-like antitoxin of toxin-antitoxin system" evidence="1">
    <location>
        <begin position="5"/>
        <end position="55"/>
    </location>
</feature>
<proteinExistence type="predicted"/>
<dbReference type="PANTHER" id="PTHR34504">
    <property type="entry name" value="ANTITOXIN HICB"/>
    <property type="match status" value="1"/>
</dbReference>
<sequence>MKLKVTLEEAEEGGYIVSCPALPGCHSQGDTAEEALDNIKEAIEGCLESLSEERMGTLTTQGKIVEVTV</sequence>
<dbReference type="InterPro" id="IPR051404">
    <property type="entry name" value="TA_system_antitoxin"/>
</dbReference>
<dbReference type="Gene3D" id="3.30.160.250">
    <property type="match status" value="1"/>
</dbReference>
<dbReference type="PANTHER" id="PTHR34504:SF4">
    <property type="entry name" value="ANTITOXIN HICB"/>
    <property type="match status" value="1"/>
</dbReference>
<dbReference type="Proteomes" id="UP001215956">
    <property type="component" value="Unassembled WGS sequence"/>
</dbReference>
<name>A0ABT5XGE2_9EURY</name>
<protein>
    <submittedName>
        <fullName evidence="2">Type II toxin-antitoxin system HicB family antitoxin</fullName>
    </submittedName>
</protein>
<dbReference type="InterPro" id="IPR031807">
    <property type="entry name" value="HicB-like"/>
</dbReference>
<dbReference type="InterPro" id="IPR035069">
    <property type="entry name" value="TTHA1013/TTHA0281-like"/>
</dbReference>
<dbReference type="RefSeq" id="WP_316969496.1">
    <property type="nucleotide sequence ID" value="NZ_JARFPL010000030.1"/>
</dbReference>
<accession>A0ABT5XGE2</accession>
<reference evidence="2 3" key="1">
    <citation type="submission" date="2023-03" db="EMBL/GenBank/DDBJ databases">
        <title>Whole genome sequencing of Methanotrichaceae archaeon M04Ac.</title>
        <authorList>
            <person name="Khomyakova M.A."/>
            <person name="Merkel A.Y."/>
            <person name="Slobodkin A.I."/>
        </authorList>
    </citation>
    <scope>NUCLEOTIDE SEQUENCE [LARGE SCALE GENOMIC DNA]</scope>
    <source>
        <strain evidence="2 3">M04Ac</strain>
    </source>
</reference>
<evidence type="ECO:0000259" key="1">
    <source>
        <dbReference type="Pfam" id="PF15919"/>
    </source>
</evidence>
<dbReference type="Pfam" id="PF15919">
    <property type="entry name" value="HicB_lk_antitox"/>
    <property type="match status" value="1"/>
</dbReference>